<dbReference type="Pfam" id="PF01663">
    <property type="entry name" value="Phosphodiest"/>
    <property type="match status" value="1"/>
</dbReference>
<dbReference type="CDD" id="cd16016">
    <property type="entry name" value="AP-SPAP"/>
    <property type="match status" value="1"/>
</dbReference>
<dbReference type="SUPFAM" id="SSF53649">
    <property type="entry name" value="Alkaline phosphatase-like"/>
    <property type="match status" value="1"/>
</dbReference>
<evidence type="ECO:0000313" key="1">
    <source>
        <dbReference type="EMBL" id="KAA6333097.1"/>
    </source>
</evidence>
<dbReference type="EC" id="3.1.3.1" evidence="1"/>
<dbReference type="InterPro" id="IPR017850">
    <property type="entry name" value="Alkaline_phosphatase_core_sf"/>
</dbReference>
<dbReference type="AlphaFoldDB" id="A0A5J4RGD6"/>
<keyword evidence="1" id="KW-0378">Hydrolase</keyword>
<dbReference type="EMBL" id="SNRY01001155">
    <property type="protein sequence ID" value="KAA6333097.1"/>
    <property type="molecule type" value="Genomic_DNA"/>
</dbReference>
<proteinExistence type="predicted"/>
<name>A0A5J4RGD6_9ZZZZ</name>
<dbReference type="InterPro" id="IPR002591">
    <property type="entry name" value="Phosphodiest/P_Trfase"/>
</dbReference>
<sequence>MKTHVVSFVLILSAFADLSVSARSVPVVPKLVIGITIDQLRTDYVEAFSDLFGENGFKRLWKEGRVYGNTEYTFANPDRASTVAAIYTGTTPSLNGIIGEYWMDRATLRPVHCTDDYAFMGNYTDESSSPAHLLTSTIADELKVATKGNGWVYAISPFREAALFAAGHAGDGAFWLEGNTGKWCGTTYYKSFPQWVSRYNEKSSVDFRIESLVWSPLLPVGKYTHLISEWKKETFKYKFDEKKANKYKRFVTSPLVNDEVNALAEECLNYSLVGKDDIPDLLLLTYYAGLYNNMSSMESSLEIQDTYVRLDKCLAQLIELVEKKYGLQNVVFVLVSTGQTRPEAPDLSKYRIPAGEFYLNRCAALLNIYLMAVYGEGNYVETYYDRQIYLNRKLIEDRRLNLAEIQDKCAGFLIQFSGVKDVYSAYRLLLGAWTPDMDKVKNAFNYRRSGDVWIDLLPGWVVVDENPVMNKTVRYAHAPAPLIFMGGGIKPDVIYTPVSAGCIAPTLANFMKIRAPNACTERSLWGID</sequence>
<dbReference type="PIRSF" id="PIRSF031924">
    <property type="entry name" value="Pi-irrepressible_AP"/>
    <property type="match status" value="1"/>
</dbReference>
<dbReference type="GO" id="GO:0004035">
    <property type="term" value="F:alkaline phosphatase activity"/>
    <property type="evidence" value="ECO:0007669"/>
    <property type="project" value="UniProtKB-EC"/>
</dbReference>
<dbReference type="InterPro" id="IPR026263">
    <property type="entry name" value="Alkaline_phosphatase_prok"/>
</dbReference>
<dbReference type="Gene3D" id="3.30.1360.150">
    <property type="match status" value="1"/>
</dbReference>
<gene>
    <name evidence="1" type="ORF">EZS27_018456</name>
</gene>
<comment type="caution">
    <text evidence="1">The sequence shown here is derived from an EMBL/GenBank/DDBJ whole genome shotgun (WGS) entry which is preliminary data.</text>
</comment>
<dbReference type="Gene3D" id="3.40.720.10">
    <property type="entry name" value="Alkaline Phosphatase, subunit A"/>
    <property type="match status" value="1"/>
</dbReference>
<accession>A0A5J4RGD6</accession>
<reference evidence="1" key="1">
    <citation type="submission" date="2019-03" db="EMBL/GenBank/DDBJ databases">
        <title>Single cell metagenomics reveals metabolic interactions within the superorganism composed of flagellate Streblomastix strix and complex community of Bacteroidetes bacteria on its surface.</title>
        <authorList>
            <person name="Treitli S.C."/>
            <person name="Kolisko M."/>
            <person name="Husnik F."/>
            <person name="Keeling P."/>
            <person name="Hampl V."/>
        </authorList>
    </citation>
    <scope>NUCLEOTIDE SEQUENCE</scope>
    <source>
        <strain evidence="1">STM</strain>
    </source>
</reference>
<protein>
    <submittedName>
        <fullName evidence="1">Alkaline phosphatase PafA</fullName>
        <ecNumber evidence="1">3.1.3.1</ecNumber>
    </submittedName>
</protein>
<organism evidence="1">
    <name type="scientific">termite gut metagenome</name>
    <dbReference type="NCBI Taxonomy" id="433724"/>
    <lineage>
        <taxon>unclassified sequences</taxon>
        <taxon>metagenomes</taxon>
        <taxon>organismal metagenomes</taxon>
    </lineage>
</organism>